<feature type="domain" description="RlmL ferredoxin-like" evidence="4">
    <location>
        <begin position="91"/>
        <end position="148"/>
    </location>
</feature>
<dbReference type="InterPro" id="IPR054170">
    <property type="entry name" value="RlmL_1st"/>
</dbReference>
<dbReference type="GO" id="GO:0032259">
    <property type="term" value="P:methylation"/>
    <property type="evidence" value="ECO:0007669"/>
    <property type="project" value="UniProtKB-KW"/>
</dbReference>
<name>A0AA38GKA0_TAXCH</name>
<keyword evidence="1" id="KW-0489">Methyltransferase</keyword>
<dbReference type="AlphaFoldDB" id="A0AA38GKA0"/>
<sequence length="530" mass="58144">MAIMLLPTSSGVHDRTLSSLSIPSVPPNSVQSNSLRKSLYPIPKINKILLVTSQTIPAPFQPKTPKTLPPEILQTRSHFSTEKTSKSQPCKYFATCSPGLEQAVAAELGSPLIGASEIIQGSGGVHFEGTIAIGYKANLWLRCAIRVLLELGHAEVSERDRDPIYNFVRNAVDWPQYLASSTLKNSGFKGWKFRSFAVQSRVWDCTLVTNSMSASTRAKDAICDVLRNACNNRRPEPPEGGGAMADVPLFLSLYRDCATIYRDMSGISLHRRGYRAAMHKASLSEAVAAGILTLAGWNIRVEGLGKANKNGGLRSLDNMVLLDPMCGSGTFLIEAAMMAANKAPGMMRATWPFKLWHDFDSITWRECRDNAASAETAMPKGLRILGNDKHEGALSLCLRDAEAAGIKEALELSCKDCRDYTPSVTPSLVVVNPPWGFRLGNAGENNNEEIESTWQALGQFSKQHCNCADMYVLSGRSNVTRELHMKADKKWPITMGGVDCRLLHYYVLPPKVGINTDCEHISEVKETIAR</sequence>
<dbReference type="InterPro" id="IPR000241">
    <property type="entry name" value="RlmKL-like_Mtase"/>
</dbReference>
<evidence type="ECO:0000313" key="6">
    <source>
        <dbReference type="Proteomes" id="UP000824469"/>
    </source>
</evidence>
<dbReference type="GO" id="GO:0043527">
    <property type="term" value="C:tRNA methyltransferase complex"/>
    <property type="evidence" value="ECO:0007669"/>
    <property type="project" value="UniProtKB-ARBA"/>
</dbReference>
<gene>
    <name evidence="5" type="ORF">KI387_004899</name>
</gene>
<dbReference type="CDD" id="cd11715">
    <property type="entry name" value="THUMP_AdoMetMT"/>
    <property type="match status" value="1"/>
</dbReference>
<dbReference type="PROSITE" id="PS01261">
    <property type="entry name" value="UPF0020"/>
    <property type="match status" value="1"/>
</dbReference>
<proteinExistence type="predicted"/>
<reference evidence="5 6" key="1">
    <citation type="journal article" date="2021" name="Nat. Plants">
        <title>The Taxus genome provides insights into paclitaxel biosynthesis.</title>
        <authorList>
            <person name="Xiong X."/>
            <person name="Gou J."/>
            <person name="Liao Q."/>
            <person name="Li Y."/>
            <person name="Zhou Q."/>
            <person name="Bi G."/>
            <person name="Li C."/>
            <person name="Du R."/>
            <person name="Wang X."/>
            <person name="Sun T."/>
            <person name="Guo L."/>
            <person name="Liang H."/>
            <person name="Lu P."/>
            <person name="Wu Y."/>
            <person name="Zhang Z."/>
            <person name="Ro D.K."/>
            <person name="Shang Y."/>
            <person name="Huang S."/>
            <person name="Yan J."/>
        </authorList>
    </citation>
    <scope>NUCLEOTIDE SEQUENCE [LARGE SCALE GENOMIC DNA]</scope>
    <source>
        <strain evidence="5">Ta-2019</strain>
    </source>
</reference>
<organism evidence="5 6">
    <name type="scientific">Taxus chinensis</name>
    <name type="common">Chinese yew</name>
    <name type="synonym">Taxus wallichiana var. chinensis</name>
    <dbReference type="NCBI Taxonomy" id="29808"/>
    <lineage>
        <taxon>Eukaryota</taxon>
        <taxon>Viridiplantae</taxon>
        <taxon>Streptophyta</taxon>
        <taxon>Embryophyta</taxon>
        <taxon>Tracheophyta</taxon>
        <taxon>Spermatophyta</taxon>
        <taxon>Pinopsida</taxon>
        <taxon>Pinidae</taxon>
        <taxon>Conifers II</taxon>
        <taxon>Cupressales</taxon>
        <taxon>Taxaceae</taxon>
        <taxon>Taxus</taxon>
    </lineage>
</organism>
<evidence type="ECO:0000259" key="3">
    <source>
        <dbReference type="Pfam" id="PF01170"/>
    </source>
</evidence>
<keyword evidence="6" id="KW-1185">Reference proteome</keyword>
<dbReference type="InterPro" id="IPR053943">
    <property type="entry name" value="RlmKL-like_Mtase_CS"/>
</dbReference>
<keyword evidence="2" id="KW-0808">Transferase</keyword>
<dbReference type="EMBL" id="JAHRHJ020000002">
    <property type="protein sequence ID" value="KAH9324721.1"/>
    <property type="molecule type" value="Genomic_DNA"/>
</dbReference>
<dbReference type="Gene3D" id="3.30.2130.30">
    <property type="match status" value="2"/>
</dbReference>
<dbReference type="Pfam" id="PF22020">
    <property type="entry name" value="RlmL_1st"/>
    <property type="match status" value="1"/>
</dbReference>
<dbReference type="GO" id="GO:0008168">
    <property type="term" value="F:methyltransferase activity"/>
    <property type="evidence" value="ECO:0007669"/>
    <property type="project" value="UniProtKB-KW"/>
</dbReference>
<dbReference type="InterPro" id="IPR029063">
    <property type="entry name" value="SAM-dependent_MTases_sf"/>
</dbReference>
<protein>
    <submittedName>
        <fullName evidence="5">Uncharacterized protein</fullName>
    </submittedName>
</protein>
<dbReference type="OMA" id="MIACNIP"/>
<dbReference type="PANTHER" id="PTHR47313">
    <property type="entry name" value="RIBOSOMAL RNA LARGE SUBUNIT METHYLTRANSFERASE K/L"/>
    <property type="match status" value="1"/>
</dbReference>
<feature type="domain" description="Ribosomal RNA large subunit methyltransferase K/L-like methyltransferase" evidence="3">
    <location>
        <begin position="318"/>
        <end position="502"/>
    </location>
</feature>
<evidence type="ECO:0000313" key="5">
    <source>
        <dbReference type="EMBL" id="KAH9324721.1"/>
    </source>
</evidence>
<dbReference type="Pfam" id="PF01170">
    <property type="entry name" value="UPF0020"/>
    <property type="match status" value="1"/>
</dbReference>
<dbReference type="Proteomes" id="UP000824469">
    <property type="component" value="Unassembled WGS sequence"/>
</dbReference>
<dbReference type="SUPFAM" id="SSF53335">
    <property type="entry name" value="S-adenosyl-L-methionine-dependent methyltransferases"/>
    <property type="match status" value="1"/>
</dbReference>
<dbReference type="Gene3D" id="3.40.50.150">
    <property type="entry name" value="Vaccinia Virus protein VP39"/>
    <property type="match status" value="1"/>
</dbReference>
<comment type="caution">
    <text evidence="5">The sequence shown here is derived from an EMBL/GenBank/DDBJ whole genome shotgun (WGS) entry which is preliminary data.</text>
</comment>
<evidence type="ECO:0000259" key="4">
    <source>
        <dbReference type="Pfam" id="PF22020"/>
    </source>
</evidence>
<dbReference type="PANTHER" id="PTHR47313:SF1">
    <property type="entry name" value="RIBOSOMAL RNA LARGE SUBUNIT METHYLTRANSFERASE K_L"/>
    <property type="match status" value="1"/>
</dbReference>
<accession>A0AA38GKA0</accession>
<evidence type="ECO:0000256" key="1">
    <source>
        <dbReference type="ARBA" id="ARBA00022603"/>
    </source>
</evidence>
<evidence type="ECO:0000256" key="2">
    <source>
        <dbReference type="ARBA" id="ARBA00022679"/>
    </source>
</evidence>